<keyword evidence="4" id="KW-1185">Reference proteome</keyword>
<dbReference type="InterPro" id="IPR042342">
    <property type="entry name" value="TTC22"/>
</dbReference>
<organism evidence="3 4">
    <name type="scientific">Pinctada imbricata</name>
    <name type="common">Atlantic pearl-oyster</name>
    <name type="synonym">Pinctada martensii</name>
    <dbReference type="NCBI Taxonomy" id="66713"/>
    <lineage>
        <taxon>Eukaryota</taxon>
        <taxon>Metazoa</taxon>
        <taxon>Spiralia</taxon>
        <taxon>Lophotrochozoa</taxon>
        <taxon>Mollusca</taxon>
        <taxon>Bivalvia</taxon>
        <taxon>Autobranchia</taxon>
        <taxon>Pteriomorphia</taxon>
        <taxon>Pterioida</taxon>
        <taxon>Pterioidea</taxon>
        <taxon>Pteriidae</taxon>
        <taxon>Pinctada</taxon>
    </lineage>
</organism>
<dbReference type="SUPFAM" id="SSF48452">
    <property type="entry name" value="TPR-like"/>
    <property type="match status" value="2"/>
</dbReference>
<dbReference type="Pfam" id="PF13181">
    <property type="entry name" value="TPR_8"/>
    <property type="match status" value="1"/>
</dbReference>
<dbReference type="EMBL" id="VSWD01000012">
    <property type="protein sequence ID" value="KAK3086078.1"/>
    <property type="molecule type" value="Genomic_DNA"/>
</dbReference>
<sequence>MESTDDEEDDEFKVKISEFPSSFILNDAIKLEKKESFECNKLEEELKDGYSTNEEAIRTKNLVSYLAWRLGNKDRAFTLCEENLAVDPSNIIALSNKGQFLRYSTRYHEADGVLKTLQLLQRREDFDCSLTSAEAEMAYSYSRFGPRYHEKSIQLFEKVIKKEPDKNIWKFGLALTYRRETHVLNSCPKDKETYEKHYSKALGLFCEIVSCEYSEKSLTAKAWCELGQILFRKSKQETIFSCLPKSIGSMSSEECFLRALFICPDDIFVLQRCGKQFRYFKKIDKSIEYLKRAQSIRETPFNLHHLALSLMKQVENERNHSRRRLNLDVKTAYPKSKTNFELSTQHLTSQMSKLSISSHTYKQSQTRTCTPTLRQTHNKSHGKSAGDAPFCFTLPDRNKPDNGHRRTQRSEEVEYGNETRTYSGNFRYQPSIRPTRGRGYSFKRQAFDYPRYTKPNESASKLEKLRIKSPKKVAITPDCPVLLEAADCLQRAIFLRGGKFNQALYDLGLVYRKLGEINQAIETFNRSYNIRTSSKLEKVRAMEQIGLCKLHLSYEKECSEEQAEIYYSDAKKNLYRAVSLMAGLCSLQPKLENALNCFPTLRSLLTEEKNHGNLSATKDLAELHTLMGNYKDAISLYEDVKDCLQDETPRDVLLNLLENYEKVRDFDNAILLLNLMMVSEDTKCYIDSKHYINLHILAWEFYAEENEKQMATHYLKNGLIFAKQKVRKEQNSEDETTAFILCPCGERPCFLGESIKMQLASLCDITASHNTKDCLPGTRLYRYMADVLEHCDFILLLNSCECTSELYKHFMEVVLTSDEFRSKAVLIERAVKDPCYRTLKQIPQPDSENVTIGWLKTLLNKLLL</sequence>
<reference evidence="3" key="1">
    <citation type="submission" date="2019-08" db="EMBL/GenBank/DDBJ databases">
        <title>The improved chromosome-level genome for the pearl oyster Pinctada fucata martensii using PacBio sequencing and Hi-C.</title>
        <authorList>
            <person name="Zheng Z."/>
        </authorList>
    </citation>
    <scope>NUCLEOTIDE SEQUENCE</scope>
    <source>
        <strain evidence="3">ZZ-2019</strain>
        <tissue evidence="3">Adductor muscle</tissue>
    </source>
</reference>
<dbReference type="PANTHER" id="PTHR16253:SF0">
    <property type="entry name" value="TETRATRICOPEPTIDE REPEAT PROTEIN 22"/>
    <property type="match status" value="1"/>
</dbReference>
<comment type="caution">
    <text evidence="3">The sequence shown here is derived from an EMBL/GenBank/DDBJ whole genome shotgun (WGS) entry which is preliminary data.</text>
</comment>
<protein>
    <submittedName>
        <fullName evidence="3">Uncharacterized protein</fullName>
    </submittedName>
</protein>
<keyword evidence="1" id="KW-0802">TPR repeat</keyword>
<dbReference type="PROSITE" id="PS50293">
    <property type="entry name" value="TPR_REGION"/>
    <property type="match status" value="1"/>
</dbReference>
<dbReference type="Gene3D" id="1.25.40.10">
    <property type="entry name" value="Tetratricopeptide repeat domain"/>
    <property type="match status" value="2"/>
</dbReference>
<feature type="region of interest" description="Disordered" evidence="2">
    <location>
        <begin position="374"/>
        <end position="413"/>
    </location>
</feature>
<dbReference type="InterPro" id="IPR011990">
    <property type="entry name" value="TPR-like_helical_dom_sf"/>
</dbReference>
<name>A0AA88XIZ5_PINIB</name>
<proteinExistence type="predicted"/>
<evidence type="ECO:0000256" key="2">
    <source>
        <dbReference type="SAM" id="MobiDB-lite"/>
    </source>
</evidence>
<dbReference type="AlphaFoldDB" id="A0AA88XIZ5"/>
<evidence type="ECO:0000313" key="3">
    <source>
        <dbReference type="EMBL" id="KAK3086078.1"/>
    </source>
</evidence>
<gene>
    <name evidence="3" type="ORF">FSP39_013161</name>
</gene>
<accession>A0AA88XIZ5</accession>
<feature type="repeat" description="TPR" evidence="1">
    <location>
        <begin position="501"/>
        <end position="534"/>
    </location>
</feature>
<dbReference type="PANTHER" id="PTHR16253">
    <property type="entry name" value="TETRATRICOPEPTIDE REPEAT PROTEIN 22"/>
    <property type="match status" value="1"/>
</dbReference>
<dbReference type="SMART" id="SM00028">
    <property type="entry name" value="TPR"/>
    <property type="match status" value="4"/>
</dbReference>
<dbReference type="Proteomes" id="UP001186944">
    <property type="component" value="Unassembled WGS sequence"/>
</dbReference>
<dbReference type="InterPro" id="IPR019734">
    <property type="entry name" value="TPR_rpt"/>
</dbReference>
<evidence type="ECO:0000256" key="1">
    <source>
        <dbReference type="PROSITE-ProRule" id="PRU00339"/>
    </source>
</evidence>
<dbReference type="PROSITE" id="PS50005">
    <property type="entry name" value="TPR"/>
    <property type="match status" value="1"/>
</dbReference>
<feature type="compositionally biased region" description="Basic and acidic residues" evidence="2">
    <location>
        <begin position="396"/>
        <end position="412"/>
    </location>
</feature>
<evidence type="ECO:0000313" key="4">
    <source>
        <dbReference type="Proteomes" id="UP001186944"/>
    </source>
</evidence>